<feature type="transmembrane region" description="Helical" evidence="1">
    <location>
        <begin position="7"/>
        <end position="25"/>
    </location>
</feature>
<accession>A0A6P1KC73</accession>
<evidence type="ECO:0000313" key="2">
    <source>
        <dbReference type="EMBL" id="QHG09699.1"/>
    </source>
</evidence>
<gene>
    <name evidence="2" type="ORF">GSF12_07230</name>
</gene>
<reference evidence="2" key="1">
    <citation type="journal article" date="2020" name="Microbiol. Resour. Announc.">
        <title>Complete Genome Sequence of Moraxella osloensis Strain YV1, Isolated from an Australian Wastewater Treatment Plant.</title>
        <authorList>
            <person name="Batinovic S."/>
            <person name="Rice D.T.F."/>
            <person name="Seviour R.J."/>
            <person name="Petrovski S."/>
        </authorList>
    </citation>
    <scope>NUCLEOTIDE SEQUENCE</scope>
    <source>
        <strain evidence="2">YV1</strain>
    </source>
</reference>
<dbReference type="EMBL" id="CP047226">
    <property type="protein sequence ID" value="QHG09699.1"/>
    <property type="molecule type" value="Genomic_DNA"/>
</dbReference>
<name>A0A6P1KC73_FAUOS</name>
<keyword evidence="1" id="KW-0472">Membrane</keyword>
<keyword evidence="1" id="KW-0812">Transmembrane</keyword>
<evidence type="ECO:0000256" key="1">
    <source>
        <dbReference type="SAM" id="Phobius"/>
    </source>
</evidence>
<protein>
    <submittedName>
        <fullName evidence="2">Uncharacterized protein</fullName>
    </submittedName>
</protein>
<organism evidence="2">
    <name type="scientific">Faucicola osloensis</name>
    <name type="common">Moraxella osloensis</name>
    <dbReference type="NCBI Taxonomy" id="34062"/>
    <lineage>
        <taxon>Bacteria</taxon>
        <taxon>Pseudomonadati</taxon>
        <taxon>Pseudomonadota</taxon>
        <taxon>Gammaproteobacteria</taxon>
        <taxon>Moraxellales</taxon>
        <taxon>Moraxellaceae</taxon>
        <taxon>Faucicola</taxon>
    </lineage>
</organism>
<dbReference type="AlphaFoldDB" id="A0A6P1KC73"/>
<sequence length="114" mass="13449">MKINPKNIIKAMLISLLMTYLTVFVEYKMPPIPPYTAEFMPDEVLVGGLPFYFIEDHQGISPVNSLQSNPIDLLLSQIDVFYWDKFLINWWFWLSLVLLVLFLKNMLKRSQLNH</sequence>
<keyword evidence="1" id="KW-1133">Transmembrane helix</keyword>
<feature type="transmembrane region" description="Helical" evidence="1">
    <location>
        <begin position="90"/>
        <end position="107"/>
    </location>
</feature>
<proteinExistence type="predicted"/>